<feature type="region of interest" description="Disordered" evidence="1">
    <location>
        <begin position="298"/>
        <end position="319"/>
    </location>
</feature>
<name>A0A919QX71_9ACTN</name>
<evidence type="ECO:0008006" key="4">
    <source>
        <dbReference type="Google" id="ProtNLM"/>
    </source>
</evidence>
<evidence type="ECO:0000313" key="3">
    <source>
        <dbReference type="Proteomes" id="UP000655287"/>
    </source>
</evidence>
<sequence length="319" mass="34853">MGMTPGSMPGFGLINVIEVAGTALAAQEREAAERSVRYPALMGGGPAQFWLAAYDGRWRIVLGAESDPWDVRVGFASHLRRTGRRTRDPAVRAEMFRLATRLDPGLDRGRPARGNEWVVGGRRYRVVRGHEFVRWGADGPEPARVTDVDPADRHPERGFLLDPVAPTAPTEAALRLDLVNLVPEPGTVSAQTWLDARAALERYPGIVLLPLCYRAMELRDGDWTPVGQASGPGRAREALAGYFREILPRFPPPGWTADEVAEAVRTAGCPPGRITGDLVVAGHLFRIIRGVRMIRVGPDGPEPSRASDEPDLPDWWPAG</sequence>
<keyword evidence="3" id="KW-1185">Reference proteome</keyword>
<proteinExistence type="predicted"/>
<comment type="caution">
    <text evidence="2">The sequence shown here is derived from an EMBL/GenBank/DDBJ whole genome shotgun (WGS) entry which is preliminary data.</text>
</comment>
<evidence type="ECO:0000313" key="2">
    <source>
        <dbReference type="EMBL" id="GII75771.1"/>
    </source>
</evidence>
<dbReference type="Pfam" id="PF19379">
    <property type="entry name" value="DUF5954"/>
    <property type="match status" value="1"/>
</dbReference>
<dbReference type="AlphaFoldDB" id="A0A919QX71"/>
<accession>A0A919QX71</accession>
<dbReference type="EMBL" id="BOOU01000012">
    <property type="protein sequence ID" value="GII75771.1"/>
    <property type="molecule type" value="Genomic_DNA"/>
</dbReference>
<evidence type="ECO:0000256" key="1">
    <source>
        <dbReference type="SAM" id="MobiDB-lite"/>
    </source>
</evidence>
<organism evidence="2 3">
    <name type="scientific">Sphaerisporangium rufum</name>
    <dbReference type="NCBI Taxonomy" id="1381558"/>
    <lineage>
        <taxon>Bacteria</taxon>
        <taxon>Bacillati</taxon>
        <taxon>Actinomycetota</taxon>
        <taxon>Actinomycetes</taxon>
        <taxon>Streptosporangiales</taxon>
        <taxon>Streptosporangiaceae</taxon>
        <taxon>Sphaerisporangium</taxon>
    </lineage>
</organism>
<dbReference type="Proteomes" id="UP000655287">
    <property type="component" value="Unassembled WGS sequence"/>
</dbReference>
<protein>
    <recommendedName>
        <fullName evidence="4">PE-PGRS family protein</fullName>
    </recommendedName>
</protein>
<gene>
    <name evidence="2" type="ORF">Sru01_07530</name>
</gene>
<dbReference type="InterPro" id="IPR045998">
    <property type="entry name" value="DUF5954"/>
</dbReference>
<reference evidence="2" key="1">
    <citation type="submission" date="2021-01" db="EMBL/GenBank/DDBJ databases">
        <title>Whole genome shotgun sequence of Sphaerisporangium rufum NBRC 109079.</title>
        <authorList>
            <person name="Komaki H."/>
            <person name="Tamura T."/>
        </authorList>
    </citation>
    <scope>NUCLEOTIDE SEQUENCE</scope>
    <source>
        <strain evidence="2">NBRC 109079</strain>
    </source>
</reference>